<keyword evidence="2" id="KW-1185">Reference proteome</keyword>
<comment type="caution">
    <text evidence="1">The sequence shown here is derived from an EMBL/GenBank/DDBJ whole genome shotgun (WGS) entry which is preliminary data.</text>
</comment>
<accession>A0A4Y2BBS9</accession>
<proteinExistence type="predicted"/>
<evidence type="ECO:0000313" key="1">
    <source>
        <dbReference type="EMBL" id="GBL88909.1"/>
    </source>
</evidence>
<dbReference type="Proteomes" id="UP000499080">
    <property type="component" value="Unassembled WGS sequence"/>
</dbReference>
<organism evidence="1 2">
    <name type="scientific">Araneus ventricosus</name>
    <name type="common">Orbweaver spider</name>
    <name type="synonym">Epeira ventricosa</name>
    <dbReference type="NCBI Taxonomy" id="182803"/>
    <lineage>
        <taxon>Eukaryota</taxon>
        <taxon>Metazoa</taxon>
        <taxon>Ecdysozoa</taxon>
        <taxon>Arthropoda</taxon>
        <taxon>Chelicerata</taxon>
        <taxon>Arachnida</taxon>
        <taxon>Araneae</taxon>
        <taxon>Araneomorphae</taxon>
        <taxon>Entelegynae</taxon>
        <taxon>Araneoidea</taxon>
        <taxon>Araneidae</taxon>
        <taxon>Araneus</taxon>
    </lineage>
</organism>
<gene>
    <name evidence="1" type="ORF">AVEN_159005_1</name>
</gene>
<name>A0A4Y2BBS9_ARAVE</name>
<dbReference type="AlphaFoldDB" id="A0A4Y2BBS9"/>
<dbReference type="EMBL" id="BGPR01000062">
    <property type="protein sequence ID" value="GBL88909.1"/>
    <property type="molecule type" value="Genomic_DNA"/>
</dbReference>
<evidence type="ECO:0000313" key="2">
    <source>
        <dbReference type="Proteomes" id="UP000499080"/>
    </source>
</evidence>
<sequence>MIGNAMHFRNANYSALGGHNVTVFGLFALLWDNNRELDILVRQEQTREIKCHEFEGLSVRVEDQWFYVGHGVQGRDFHQQFQDYALWGLCASTKVVIDAQRRDE</sequence>
<protein>
    <submittedName>
        <fullName evidence="1">Uncharacterized protein</fullName>
    </submittedName>
</protein>
<reference evidence="1 2" key="1">
    <citation type="journal article" date="2019" name="Sci. Rep.">
        <title>Orb-weaving spider Araneus ventricosus genome elucidates the spidroin gene catalogue.</title>
        <authorList>
            <person name="Kono N."/>
            <person name="Nakamura H."/>
            <person name="Ohtoshi R."/>
            <person name="Moran D.A.P."/>
            <person name="Shinohara A."/>
            <person name="Yoshida Y."/>
            <person name="Fujiwara M."/>
            <person name="Mori M."/>
            <person name="Tomita M."/>
            <person name="Arakawa K."/>
        </authorList>
    </citation>
    <scope>NUCLEOTIDE SEQUENCE [LARGE SCALE GENOMIC DNA]</scope>
</reference>